<keyword evidence="1" id="KW-0472">Membrane</keyword>
<protein>
    <submittedName>
        <fullName evidence="2">Uncharacterized protein</fullName>
    </submittedName>
</protein>
<dbReference type="KEGG" id="fwa:DCMF_08415"/>
<feature type="transmembrane region" description="Helical" evidence="1">
    <location>
        <begin position="54"/>
        <end position="81"/>
    </location>
</feature>
<organism evidence="2 3">
    <name type="scientific">Formimonas warabiya</name>
    <dbReference type="NCBI Taxonomy" id="1761012"/>
    <lineage>
        <taxon>Bacteria</taxon>
        <taxon>Bacillati</taxon>
        <taxon>Bacillota</taxon>
        <taxon>Clostridia</taxon>
        <taxon>Eubacteriales</taxon>
        <taxon>Peptococcaceae</taxon>
        <taxon>Candidatus Formimonas</taxon>
    </lineage>
</organism>
<evidence type="ECO:0000313" key="3">
    <source>
        <dbReference type="Proteomes" id="UP000323521"/>
    </source>
</evidence>
<keyword evidence="1" id="KW-1133">Transmembrane helix</keyword>
<proteinExistence type="predicted"/>
<keyword evidence="1" id="KW-0812">Transmembrane</keyword>
<feature type="transmembrane region" description="Helical" evidence="1">
    <location>
        <begin position="124"/>
        <end position="145"/>
    </location>
</feature>
<evidence type="ECO:0000313" key="2">
    <source>
        <dbReference type="EMBL" id="ATW24793.1"/>
    </source>
</evidence>
<keyword evidence="3" id="KW-1185">Reference proteome</keyword>
<sequence>MDKSTDNFRIWVIAGIAGVITRDIFSLIVNLLGLSKTFIWNIAADIFVHGKEVYTFWGHILGFITDITIGAALGVATGLFLEWRGAKDYLLKGAGVALIAWLGFIGLIFHNIPQTRSIATEDAFSSMLSFLAHLLFGLATVWIIHKYAFQKVPQKKEAREYRFKQHLILRHVPEAAKKPIRVIPARGKGYKHPAKLIKVSRKLSPKI</sequence>
<gene>
    <name evidence="2" type="ORF">DCMF_08415</name>
</gene>
<name>A0A3G1KQP9_FORW1</name>
<accession>A0A3G1KQP9</accession>
<evidence type="ECO:0000256" key="1">
    <source>
        <dbReference type="SAM" id="Phobius"/>
    </source>
</evidence>
<reference evidence="2 3" key="1">
    <citation type="submission" date="2016-10" db="EMBL/GenBank/DDBJ databases">
        <title>Complete Genome Sequence of Peptococcaceae strain DCMF.</title>
        <authorList>
            <person name="Edwards R.J."/>
            <person name="Holland S.I."/>
            <person name="Deshpande N.P."/>
            <person name="Wong Y.K."/>
            <person name="Ertan H."/>
            <person name="Manefield M."/>
            <person name="Russell T.L."/>
            <person name="Lee M.J."/>
        </authorList>
    </citation>
    <scope>NUCLEOTIDE SEQUENCE [LARGE SCALE GENOMIC DNA]</scope>
    <source>
        <strain evidence="2 3">DCMF</strain>
    </source>
</reference>
<feature type="transmembrane region" description="Helical" evidence="1">
    <location>
        <begin position="93"/>
        <end position="112"/>
    </location>
</feature>
<dbReference type="RefSeq" id="WP_148134018.1">
    <property type="nucleotide sequence ID" value="NZ_CP017634.1"/>
</dbReference>
<dbReference type="EMBL" id="CP017634">
    <property type="protein sequence ID" value="ATW24793.1"/>
    <property type="molecule type" value="Genomic_DNA"/>
</dbReference>
<feature type="transmembrane region" description="Helical" evidence="1">
    <location>
        <begin position="12"/>
        <end position="34"/>
    </location>
</feature>
<dbReference type="Proteomes" id="UP000323521">
    <property type="component" value="Chromosome"/>
</dbReference>
<dbReference type="AlphaFoldDB" id="A0A3G1KQP9"/>
<dbReference type="OrthoDB" id="2111949at2"/>